<dbReference type="CDD" id="cd17536">
    <property type="entry name" value="REC_YesN-like"/>
    <property type="match status" value="1"/>
</dbReference>
<dbReference type="RefSeq" id="WP_131013304.1">
    <property type="nucleotide sequence ID" value="NZ_SIRE01000007.1"/>
</dbReference>
<evidence type="ECO:0000259" key="10">
    <source>
        <dbReference type="PROSITE" id="PS50110"/>
    </source>
</evidence>
<dbReference type="InterPro" id="IPR001789">
    <property type="entry name" value="Sig_transdc_resp-reg_receiver"/>
</dbReference>
<dbReference type="GO" id="GO:0003700">
    <property type="term" value="F:DNA-binding transcription factor activity"/>
    <property type="evidence" value="ECO:0007669"/>
    <property type="project" value="InterPro"/>
</dbReference>
<dbReference type="AlphaFoldDB" id="A0A4Q9DRH1"/>
<dbReference type="SMART" id="SM00448">
    <property type="entry name" value="REC"/>
    <property type="match status" value="1"/>
</dbReference>
<keyword evidence="6" id="KW-0238">DNA-binding</keyword>
<reference evidence="11 12" key="1">
    <citation type="submission" date="2019-02" db="EMBL/GenBank/DDBJ databases">
        <title>Paenibacillus sp. nov., isolated from surface-sterilized tissue of Thalictrum simplex L.</title>
        <authorList>
            <person name="Tuo L."/>
        </authorList>
    </citation>
    <scope>NUCLEOTIDE SEQUENCE [LARGE SCALE GENOMIC DNA]</scope>
    <source>
        <strain evidence="11 12">N2SHLJ1</strain>
    </source>
</reference>
<comment type="subcellular location">
    <subcellularLocation>
        <location evidence="1">Cytoplasm</location>
    </subcellularLocation>
</comment>
<keyword evidence="12" id="KW-1185">Reference proteome</keyword>
<dbReference type="PANTHER" id="PTHR42713:SF3">
    <property type="entry name" value="TRANSCRIPTIONAL REGULATORY PROTEIN HPTR"/>
    <property type="match status" value="1"/>
</dbReference>
<dbReference type="Gene3D" id="3.40.50.2300">
    <property type="match status" value="1"/>
</dbReference>
<keyword evidence="2" id="KW-0963">Cytoplasm</keyword>
<dbReference type="GO" id="GO:0000160">
    <property type="term" value="P:phosphorelay signal transduction system"/>
    <property type="evidence" value="ECO:0007669"/>
    <property type="project" value="UniProtKB-KW"/>
</dbReference>
<evidence type="ECO:0000259" key="9">
    <source>
        <dbReference type="PROSITE" id="PS01124"/>
    </source>
</evidence>
<dbReference type="OrthoDB" id="9794370at2"/>
<gene>
    <name evidence="11" type="ORF">EYB31_10600</name>
</gene>
<evidence type="ECO:0000313" key="11">
    <source>
        <dbReference type="EMBL" id="TBL79359.1"/>
    </source>
</evidence>
<dbReference type="SUPFAM" id="SSF52172">
    <property type="entry name" value="CheY-like"/>
    <property type="match status" value="1"/>
</dbReference>
<evidence type="ECO:0000256" key="6">
    <source>
        <dbReference type="ARBA" id="ARBA00023125"/>
    </source>
</evidence>
<keyword evidence="4" id="KW-0902">Two-component regulatory system</keyword>
<dbReference type="InterPro" id="IPR011006">
    <property type="entry name" value="CheY-like_superfamily"/>
</dbReference>
<dbReference type="SMART" id="SM00342">
    <property type="entry name" value="HTH_ARAC"/>
    <property type="match status" value="1"/>
</dbReference>
<dbReference type="Pfam" id="PF12833">
    <property type="entry name" value="HTH_18"/>
    <property type="match status" value="1"/>
</dbReference>
<evidence type="ECO:0000256" key="5">
    <source>
        <dbReference type="ARBA" id="ARBA00023015"/>
    </source>
</evidence>
<dbReference type="InterPro" id="IPR009057">
    <property type="entry name" value="Homeodomain-like_sf"/>
</dbReference>
<dbReference type="PANTHER" id="PTHR42713">
    <property type="entry name" value="HISTIDINE KINASE-RELATED"/>
    <property type="match status" value="1"/>
</dbReference>
<evidence type="ECO:0000313" key="12">
    <source>
        <dbReference type="Proteomes" id="UP000293142"/>
    </source>
</evidence>
<sequence>MYKVIIVDDEMLVRIGMTSLIQWEDHGFEVVGTASDGLQACQLIERHMPDIVLTDIVMPELNGLELIAATRQKYPFIRFIVLSSHSDYAYVREAMKLGAEDYILKASVKPAEMIRLLETTTAKMGISPALPETGKSAGRTTDRETMIRLLGGGAIDEAEREGWFAERGDALHDWLILVIKAHGPEEETANIGMESALLHLTDAYFSGSCEHVALYKSGEYMALISVPRSDADLEPAASDAAPLLLAVRRYLNVEVSIGMSGRFAGPAAFKAAFVQAKEALQYGFYCGLGQCYRYDPAFFPSIGNGSLFDKKDEERLEHCVETGAYDGLEPLIASIFAKLSMNRYYRNQDIGMFMEIVHAVKRIGTRQGVEWERVYPGDTPIHIELLRLRTIADMQGWFTALIGSFSQQLLKFNGEKYREEVRRLIGYLKTNYAQDISLNGAAAIANMSPSYLSSIFKRETNKSFVEFLTEIRMEKAAELLIQTDLPSYLIAEQVGYENINYFGRAFKKEMGVSPSQYRMNRSNTKK</sequence>
<organism evidence="11 12">
    <name type="scientific">Paenibacillus thalictri</name>
    <dbReference type="NCBI Taxonomy" id="2527873"/>
    <lineage>
        <taxon>Bacteria</taxon>
        <taxon>Bacillati</taxon>
        <taxon>Bacillota</taxon>
        <taxon>Bacilli</taxon>
        <taxon>Bacillales</taxon>
        <taxon>Paenibacillaceae</taxon>
        <taxon>Paenibacillus</taxon>
    </lineage>
</organism>
<keyword evidence="7" id="KW-0804">Transcription</keyword>
<dbReference type="PROSITE" id="PS50110">
    <property type="entry name" value="RESPONSE_REGULATORY"/>
    <property type="match status" value="1"/>
</dbReference>
<dbReference type="PROSITE" id="PS01124">
    <property type="entry name" value="HTH_ARAC_FAMILY_2"/>
    <property type="match status" value="1"/>
</dbReference>
<evidence type="ECO:0000256" key="3">
    <source>
        <dbReference type="ARBA" id="ARBA00022553"/>
    </source>
</evidence>
<protein>
    <submittedName>
        <fullName evidence="11">Response regulator</fullName>
    </submittedName>
</protein>
<feature type="modified residue" description="4-aspartylphosphate" evidence="8">
    <location>
        <position position="55"/>
    </location>
</feature>
<dbReference type="GO" id="GO:0005737">
    <property type="term" value="C:cytoplasm"/>
    <property type="evidence" value="ECO:0007669"/>
    <property type="project" value="UniProtKB-SubCell"/>
</dbReference>
<feature type="domain" description="HTH araC/xylS-type" evidence="9">
    <location>
        <begin position="422"/>
        <end position="520"/>
    </location>
</feature>
<dbReference type="InterPro" id="IPR018060">
    <property type="entry name" value="HTH_AraC"/>
</dbReference>
<accession>A0A4Q9DRH1</accession>
<dbReference type="EMBL" id="SIRE01000007">
    <property type="protein sequence ID" value="TBL79359.1"/>
    <property type="molecule type" value="Genomic_DNA"/>
</dbReference>
<evidence type="ECO:0000256" key="4">
    <source>
        <dbReference type="ARBA" id="ARBA00023012"/>
    </source>
</evidence>
<name>A0A4Q9DRH1_9BACL</name>
<dbReference type="InterPro" id="IPR020449">
    <property type="entry name" value="Tscrpt_reg_AraC-type_HTH"/>
</dbReference>
<dbReference type="Proteomes" id="UP000293142">
    <property type="component" value="Unassembled WGS sequence"/>
</dbReference>
<evidence type="ECO:0000256" key="1">
    <source>
        <dbReference type="ARBA" id="ARBA00004496"/>
    </source>
</evidence>
<dbReference type="GO" id="GO:0043565">
    <property type="term" value="F:sequence-specific DNA binding"/>
    <property type="evidence" value="ECO:0007669"/>
    <property type="project" value="InterPro"/>
</dbReference>
<dbReference type="Pfam" id="PF00072">
    <property type="entry name" value="Response_reg"/>
    <property type="match status" value="1"/>
</dbReference>
<feature type="domain" description="Response regulatory" evidence="10">
    <location>
        <begin position="3"/>
        <end position="120"/>
    </location>
</feature>
<dbReference type="SUPFAM" id="SSF46689">
    <property type="entry name" value="Homeodomain-like"/>
    <property type="match status" value="2"/>
</dbReference>
<evidence type="ECO:0000256" key="7">
    <source>
        <dbReference type="ARBA" id="ARBA00023163"/>
    </source>
</evidence>
<keyword evidence="3 8" id="KW-0597">Phosphoprotein</keyword>
<comment type="caution">
    <text evidence="11">The sequence shown here is derived from an EMBL/GenBank/DDBJ whole genome shotgun (WGS) entry which is preliminary data.</text>
</comment>
<dbReference type="Gene3D" id="1.10.10.60">
    <property type="entry name" value="Homeodomain-like"/>
    <property type="match status" value="2"/>
</dbReference>
<keyword evidence="5" id="KW-0805">Transcription regulation</keyword>
<evidence type="ECO:0000256" key="2">
    <source>
        <dbReference type="ARBA" id="ARBA00022490"/>
    </source>
</evidence>
<dbReference type="InterPro" id="IPR051552">
    <property type="entry name" value="HptR"/>
</dbReference>
<evidence type="ECO:0000256" key="8">
    <source>
        <dbReference type="PROSITE-ProRule" id="PRU00169"/>
    </source>
</evidence>
<dbReference type="PRINTS" id="PR00032">
    <property type="entry name" value="HTHARAC"/>
</dbReference>
<proteinExistence type="predicted"/>